<evidence type="ECO:0000256" key="2">
    <source>
        <dbReference type="ARBA" id="ARBA00008825"/>
    </source>
</evidence>
<name>A0A7J0GYD6_9ERIC</name>
<feature type="region of interest" description="Disordered" evidence="8">
    <location>
        <begin position="486"/>
        <end position="515"/>
    </location>
</feature>
<gene>
    <name evidence="9" type="ORF">Acr_25g0002540</name>
</gene>
<comment type="similarity">
    <text evidence="2">Belongs to the MAP70 family.</text>
</comment>
<reference evidence="9 10" key="1">
    <citation type="submission" date="2019-07" db="EMBL/GenBank/DDBJ databases">
        <title>De Novo Assembly of kiwifruit Actinidia rufa.</title>
        <authorList>
            <person name="Sugita-Konishi S."/>
            <person name="Sato K."/>
            <person name="Mori E."/>
            <person name="Abe Y."/>
            <person name="Kisaki G."/>
            <person name="Hamano K."/>
            <person name="Suezawa K."/>
            <person name="Otani M."/>
            <person name="Fukuda T."/>
            <person name="Manabe T."/>
            <person name="Gomi K."/>
            <person name="Tabuchi M."/>
            <person name="Akimitsu K."/>
            <person name="Kataoka I."/>
        </authorList>
    </citation>
    <scope>NUCLEOTIDE SEQUENCE [LARGE SCALE GENOMIC DNA]</scope>
    <source>
        <strain evidence="10">cv. Fuchu</strain>
    </source>
</reference>
<keyword evidence="6" id="KW-0206">Cytoskeleton</keyword>
<comment type="subcellular location">
    <subcellularLocation>
        <location evidence="1">Cytoplasm</location>
        <location evidence="1">Cytoskeleton</location>
    </subcellularLocation>
</comment>
<evidence type="ECO:0000256" key="6">
    <source>
        <dbReference type="ARBA" id="ARBA00023212"/>
    </source>
</evidence>
<dbReference type="GO" id="GO:0008017">
    <property type="term" value="F:microtubule binding"/>
    <property type="evidence" value="ECO:0007669"/>
    <property type="project" value="InterPro"/>
</dbReference>
<feature type="coiled-coil region" evidence="7">
    <location>
        <begin position="182"/>
        <end position="209"/>
    </location>
</feature>
<dbReference type="Proteomes" id="UP000585474">
    <property type="component" value="Unassembled WGS sequence"/>
</dbReference>
<dbReference type="InterPro" id="IPR009768">
    <property type="entry name" value="MAP70"/>
</dbReference>
<accession>A0A7J0GYD6</accession>
<keyword evidence="10" id="KW-1185">Reference proteome</keyword>
<dbReference type="PANTHER" id="PTHR31246:SF17">
    <property type="entry name" value="MICROTUBULE-ASSOCIATED PROTEIN 70-2"/>
    <property type="match status" value="1"/>
</dbReference>
<protein>
    <submittedName>
        <fullName evidence="9">Microtubule-associated proteins 70-1</fullName>
    </submittedName>
</protein>
<dbReference type="OrthoDB" id="2014495at2759"/>
<evidence type="ECO:0000256" key="7">
    <source>
        <dbReference type="SAM" id="Coils"/>
    </source>
</evidence>
<feature type="coiled-coil region" evidence="7">
    <location>
        <begin position="90"/>
        <end position="145"/>
    </location>
</feature>
<sequence>MGDSGRSEMEEFSGDGGVSPAVDMWENGGNVRSPSVSEAVAMMATVTPLMVSGSFKEGKSSRRRAPQRPSMDADEFINLLHGSDPVKVELNRLENEVRDKDRELGDAHAEIKALRLSERLREKAVEELTEELAKVDEKLKLTEKSTMRKKASMAAQFAAEATLRRVHAAQKDDDMPPIEAILAPLEAELKLARQEIAKLQDDNKALDRLTKSKEAALLEAERTVQVALAKASMVDDLQNKNQELMKQIEICQEENKILDKMHRQKVAEVEKLTQTVRELEEAVLAGGAAANAVRDYQRKVQEMNEERKTLDRELARAKVTANRVATVVANEWKDANDKVMPVKQWLEERRFLQGEMQQLRDKLAVVDRAAKSEAQLKEKFQLRLKVLEESLRLSTSSNRNTSEGKIVSNGPSRRQSLGGADNISKLTSNGILPKRSPSFQLRSSLSAGSSSVLKHAKGTSKSFDGGTRSLDRGKILFNGTGPNFNLSQSCEGTKEAEVNSNTWKGNPEEKPNDFGAVDVEDTVAGLLYDLLQKEVIALRKAGHEKDQSLKDKDDAIEMLAKKVDTLTKAMEVEAKKMRREVAAMEKEVAAMRVEKEHENRAKRLGNAKAPVSSSQLLPGRCVPSSSHLHI</sequence>
<feature type="coiled-coil region" evidence="7">
    <location>
        <begin position="234"/>
        <end position="369"/>
    </location>
</feature>
<evidence type="ECO:0000256" key="4">
    <source>
        <dbReference type="ARBA" id="ARBA00022701"/>
    </source>
</evidence>
<keyword evidence="5 7" id="KW-0175">Coiled coil</keyword>
<feature type="region of interest" description="Disordered" evidence="8">
    <location>
        <begin position="52"/>
        <end position="71"/>
    </location>
</feature>
<evidence type="ECO:0000313" key="10">
    <source>
        <dbReference type="Proteomes" id="UP000585474"/>
    </source>
</evidence>
<evidence type="ECO:0000313" key="9">
    <source>
        <dbReference type="EMBL" id="GFZ15845.1"/>
    </source>
</evidence>
<feature type="compositionally biased region" description="Polar residues" evidence="8">
    <location>
        <begin position="394"/>
        <end position="415"/>
    </location>
</feature>
<keyword evidence="3" id="KW-0963">Cytoplasm</keyword>
<dbReference type="EMBL" id="BJWL01000025">
    <property type="protein sequence ID" value="GFZ15845.1"/>
    <property type="molecule type" value="Genomic_DNA"/>
</dbReference>
<organism evidence="9 10">
    <name type="scientific">Actinidia rufa</name>
    <dbReference type="NCBI Taxonomy" id="165716"/>
    <lineage>
        <taxon>Eukaryota</taxon>
        <taxon>Viridiplantae</taxon>
        <taxon>Streptophyta</taxon>
        <taxon>Embryophyta</taxon>
        <taxon>Tracheophyta</taxon>
        <taxon>Spermatophyta</taxon>
        <taxon>Magnoliopsida</taxon>
        <taxon>eudicotyledons</taxon>
        <taxon>Gunneridae</taxon>
        <taxon>Pentapetalae</taxon>
        <taxon>asterids</taxon>
        <taxon>Ericales</taxon>
        <taxon>Actinidiaceae</taxon>
        <taxon>Actinidia</taxon>
    </lineage>
</organism>
<dbReference type="AlphaFoldDB" id="A0A7J0GYD6"/>
<evidence type="ECO:0000256" key="1">
    <source>
        <dbReference type="ARBA" id="ARBA00004245"/>
    </source>
</evidence>
<evidence type="ECO:0000256" key="8">
    <source>
        <dbReference type="SAM" id="MobiDB-lite"/>
    </source>
</evidence>
<keyword evidence="4" id="KW-0493">Microtubule</keyword>
<feature type="region of interest" description="Disordered" evidence="8">
    <location>
        <begin position="598"/>
        <end position="630"/>
    </location>
</feature>
<dbReference type="PANTHER" id="PTHR31246">
    <property type="entry name" value="MICROTUBULE-ASSOCIATED PROTEIN 70-2"/>
    <property type="match status" value="1"/>
</dbReference>
<evidence type="ECO:0000256" key="5">
    <source>
        <dbReference type="ARBA" id="ARBA00023054"/>
    </source>
</evidence>
<feature type="region of interest" description="Disordered" evidence="8">
    <location>
        <begin position="394"/>
        <end position="437"/>
    </location>
</feature>
<dbReference type="Pfam" id="PF07058">
    <property type="entry name" value="MAP70"/>
    <property type="match status" value="1"/>
</dbReference>
<proteinExistence type="inferred from homology"/>
<feature type="region of interest" description="Disordered" evidence="8">
    <location>
        <begin position="1"/>
        <end position="33"/>
    </location>
</feature>
<dbReference type="GO" id="GO:0005874">
    <property type="term" value="C:microtubule"/>
    <property type="evidence" value="ECO:0007669"/>
    <property type="project" value="UniProtKB-KW"/>
</dbReference>
<comment type="caution">
    <text evidence="9">The sequence shown here is derived from an EMBL/GenBank/DDBJ whole genome shotgun (WGS) entry which is preliminary data.</text>
</comment>
<evidence type="ECO:0000256" key="3">
    <source>
        <dbReference type="ARBA" id="ARBA00022490"/>
    </source>
</evidence>
<dbReference type="GO" id="GO:0007010">
    <property type="term" value="P:cytoskeleton organization"/>
    <property type="evidence" value="ECO:0007669"/>
    <property type="project" value="InterPro"/>
</dbReference>